<dbReference type="VEuPathDB" id="FungiDB:GWK60_E01309"/>
<dbReference type="GO" id="GO:0032968">
    <property type="term" value="P:positive regulation of transcription elongation by RNA polymerase II"/>
    <property type="evidence" value="ECO:0007669"/>
    <property type="project" value="EnsemblFungi"/>
</dbReference>
<dbReference type="GO" id="GO:0016592">
    <property type="term" value="C:mediator complex"/>
    <property type="evidence" value="ECO:0007669"/>
    <property type="project" value="InterPro"/>
</dbReference>
<dbReference type="Gene3D" id="6.10.140.200">
    <property type="match status" value="1"/>
</dbReference>
<evidence type="ECO:0000313" key="10">
    <source>
        <dbReference type="EMBL" id="KTA98794.1"/>
    </source>
</evidence>
<feature type="region of interest" description="Disordered" evidence="9">
    <location>
        <begin position="1"/>
        <end position="22"/>
    </location>
</feature>
<gene>
    <name evidence="10" type="ORF">AO440_000940</name>
</gene>
<proteinExistence type="inferred from homology"/>
<dbReference type="Pfam" id="PF05983">
    <property type="entry name" value="Med7"/>
    <property type="match status" value="1"/>
</dbReference>
<accession>A0A0W0CR22</accession>
<dbReference type="InterPro" id="IPR044888">
    <property type="entry name" value="Mediatior_Med7_sf"/>
</dbReference>
<dbReference type="GO" id="GO:0051123">
    <property type="term" value="P:RNA polymerase II preinitiation complex assembly"/>
    <property type="evidence" value="ECO:0007669"/>
    <property type="project" value="EnsemblFungi"/>
</dbReference>
<reference evidence="10 11" key="1">
    <citation type="submission" date="2015-10" db="EMBL/GenBank/DDBJ databases">
        <title>Draft genomes sequences of Candida glabrata isolates 1A, 1B, 2A, 2B, 3A and 3B.</title>
        <authorList>
            <person name="Haavelsrud O.E."/>
            <person name="Gaustad P."/>
        </authorList>
    </citation>
    <scope>NUCLEOTIDE SEQUENCE [LARGE SCALE GENOMIC DNA]</scope>
    <source>
        <strain evidence="10">910700640</strain>
    </source>
</reference>
<dbReference type="SUPFAM" id="SSF140718">
    <property type="entry name" value="Mediator hinge subcomplex-like"/>
    <property type="match status" value="1"/>
</dbReference>
<comment type="subcellular location">
    <subcellularLocation>
        <location evidence="1 8">Nucleus</location>
    </subcellularLocation>
</comment>
<dbReference type="VEuPathDB" id="FungiDB:GVI51_E01309"/>
<dbReference type="EMBL" id="LLZZ01000151">
    <property type="protein sequence ID" value="KTA98794.1"/>
    <property type="molecule type" value="Genomic_DNA"/>
</dbReference>
<feature type="region of interest" description="Disordered" evidence="9">
    <location>
        <begin position="202"/>
        <end position="224"/>
    </location>
</feature>
<dbReference type="GO" id="GO:0060261">
    <property type="term" value="P:positive regulation of transcription initiation by RNA polymerase II"/>
    <property type="evidence" value="ECO:0007669"/>
    <property type="project" value="EnsemblFungi"/>
</dbReference>
<dbReference type="OrthoDB" id="10253553at2759"/>
<evidence type="ECO:0000256" key="9">
    <source>
        <dbReference type="SAM" id="MobiDB-lite"/>
    </source>
</evidence>
<dbReference type="InterPro" id="IPR037212">
    <property type="entry name" value="Med7/Med21-like"/>
</dbReference>
<evidence type="ECO:0000256" key="5">
    <source>
        <dbReference type="ARBA" id="ARBA00023159"/>
    </source>
</evidence>
<evidence type="ECO:0000313" key="11">
    <source>
        <dbReference type="Proteomes" id="UP000054886"/>
    </source>
</evidence>
<dbReference type="Proteomes" id="UP000054886">
    <property type="component" value="Unassembled WGS sequence"/>
</dbReference>
<comment type="caution">
    <text evidence="10">The sequence shown here is derived from an EMBL/GenBank/DDBJ whole genome shotgun (WGS) entry which is preliminary data.</text>
</comment>
<dbReference type="Gene3D" id="6.10.140.1520">
    <property type="match status" value="1"/>
</dbReference>
<sequence>MSREESVSGANDVSSLYPPPPPYIKYFTSENVEKLKEYNERREEGESAENELDFLIPPPMPSSGSYRAFGSVWQIKDHLPDLETMGITQLYKKTSEGEAEVTDYQYKIKELRRLSYSLLLNFVELVGVLSVNPELYESKVENIRTILVNIHHLLNEYRPHQSRESLIMLLEEQLEHKKQEVANIEQVCQQVTEKLKQVQTLLKESQSQPQPQSQPQSQLQSDSQ</sequence>
<evidence type="ECO:0000256" key="1">
    <source>
        <dbReference type="ARBA" id="ARBA00004123"/>
    </source>
</evidence>
<dbReference type="PANTHER" id="PTHR21428:SF11">
    <property type="entry name" value="MEDIATOR OF RNA POLYMERASE II TRANSCRIPTION SUBUNIT 7"/>
    <property type="match status" value="1"/>
</dbReference>
<comment type="function">
    <text evidence="8">Component of the Mediator complex, a coactivator involved in the regulated transcription of nearly all RNA polymerase II-dependent genes. Mediator functions as a bridge to convey information from gene-specific regulatory proteins to the basal RNA polymerase II transcription machinery.</text>
</comment>
<evidence type="ECO:0000256" key="4">
    <source>
        <dbReference type="ARBA" id="ARBA00023015"/>
    </source>
</evidence>
<organism evidence="10 11">
    <name type="scientific">Candida glabrata</name>
    <name type="common">Yeast</name>
    <name type="synonym">Torulopsis glabrata</name>
    <dbReference type="NCBI Taxonomy" id="5478"/>
    <lineage>
        <taxon>Eukaryota</taxon>
        <taxon>Fungi</taxon>
        <taxon>Dikarya</taxon>
        <taxon>Ascomycota</taxon>
        <taxon>Saccharomycotina</taxon>
        <taxon>Saccharomycetes</taxon>
        <taxon>Saccharomycetales</taxon>
        <taxon>Saccharomycetaceae</taxon>
        <taxon>Nakaseomyces</taxon>
    </lineage>
</organism>
<dbReference type="GO" id="GO:0003713">
    <property type="term" value="F:transcription coactivator activity"/>
    <property type="evidence" value="ECO:0007669"/>
    <property type="project" value="EnsemblFungi"/>
</dbReference>
<dbReference type="VEuPathDB" id="FungiDB:B1J91_E01551g"/>
<feature type="compositionally biased region" description="Low complexity" evidence="9">
    <location>
        <begin position="205"/>
        <end position="224"/>
    </location>
</feature>
<evidence type="ECO:0000256" key="3">
    <source>
        <dbReference type="ARBA" id="ARBA00020631"/>
    </source>
</evidence>
<keyword evidence="6 8" id="KW-0804">Transcription</keyword>
<evidence type="ECO:0000256" key="2">
    <source>
        <dbReference type="ARBA" id="ARBA00009994"/>
    </source>
</evidence>
<evidence type="ECO:0000256" key="8">
    <source>
        <dbReference type="RuleBase" id="RU364060"/>
    </source>
</evidence>
<protein>
    <recommendedName>
        <fullName evidence="3 8">Mediator of RNA polymerase II transcription subunit 7</fullName>
    </recommendedName>
</protein>
<dbReference type="AlphaFoldDB" id="A0A0W0CR22"/>
<dbReference type="GO" id="GO:0070847">
    <property type="term" value="C:core mediator complex"/>
    <property type="evidence" value="ECO:0007669"/>
    <property type="project" value="EnsemblFungi"/>
</dbReference>
<evidence type="ECO:0000256" key="6">
    <source>
        <dbReference type="ARBA" id="ARBA00023163"/>
    </source>
</evidence>
<dbReference type="VEuPathDB" id="FungiDB:CAGL0E01551g"/>
<keyword evidence="5 8" id="KW-0010">Activator</keyword>
<dbReference type="GO" id="GO:0000122">
    <property type="term" value="P:negative regulation of transcription by RNA polymerase II"/>
    <property type="evidence" value="ECO:0007669"/>
    <property type="project" value="EnsemblFungi"/>
</dbReference>
<keyword evidence="4 8" id="KW-0805">Transcription regulation</keyword>
<dbReference type="InterPro" id="IPR009244">
    <property type="entry name" value="Mediatior_Med7"/>
</dbReference>
<comment type="subunit">
    <text evidence="8">Component of the Mediator complex.</text>
</comment>
<comment type="similarity">
    <text evidence="2 8">Belongs to the Mediator complex subunit 7 family.</text>
</comment>
<evidence type="ECO:0000256" key="7">
    <source>
        <dbReference type="ARBA" id="ARBA00023242"/>
    </source>
</evidence>
<name>A0A0W0CR22_CANGB</name>
<keyword evidence="7 8" id="KW-0539">Nucleus</keyword>
<dbReference type="PANTHER" id="PTHR21428">
    <property type="entry name" value="MEDIATOR OF RNA POLYMERASE II TRANSCRIPTION SUBUNIT 7"/>
    <property type="match status" value="1"/>
</dbReference>